<organism evidence="6">
    <name type="scientific">viral metagenome</name>
    <dbReference type="NCBI Taxonomy" id="1070528"/>
    <lineage>
        <taxon>unclassified sequences</taxon>
        <taxon>metagenomes</taxon>
        <taxon>organismal metagenomes</taxon>
    </lineage>
</organism>
<evidence type="ECO:0000313" key="6">
    <source>
        <dbReference type="EMBL" id="QHT06536.1"/>
    </source>
</evidence>
<keyword evidence="3 5" id="KW-1133">Transmembrane helix</keyword>
<keyword evidence="2 5" id="KW-0812">Transmembrane</keyword>
<evidence type="ECO:0000256" key="1">
    <source>
        <dbReference type="ARBA" id="ARBA00004141"/>
    </source>
</evidence>
<reference evidence="6" key="1">
    <citation type="journal article" date="2020" name="Nature">
        <title>Giant virus diversity and host interactions through global metagenomics.</title>
        <authorList>
            <person name="Schulz F."/>
            <person name="Roux S."/>
            <person name="Paez-Espino D."/>
            <person name="Jungbluth S."/>
            <person name="Walsh D.A."/>
            <person name="Denef V.J."/>
            <person name="McMahon K.D."/>
            <person name="Konstantinidis K.T."/>
            <person name="Eloe-Fadrosh E.A."/>
            <person name="Kyrpides N.C."/>
            <person name="Woyke T."/>
        </authorList>
    </citation>
    <scope>NUCLEOTIDE SEQUENCE</scope>
    <source>
        <strain evidence="6">GVMAG-M-3300021425-30</strain>
    </source>
</reference>
<evidence type="ECO:0008006" key="7">
    <source>
        <dbReference type="Google" id="ProtNLM"/>
    </source>
</evidence>
<dbReference type="AlphaFoldDB" id="A0A6C0CNZ9"/>
<evidence type="ECO:0000256" key="5">
    <source>
        <dbReference type="SAM" id="Phobius"/>
    </source>
</evidence>
<feature type="transmembrane region" description="Helical" evidence="5">
    <location>
        <begin position="64"/>
        <end position="84"/>
    </location>
</feature>
<dbReference type="InterPro" id="IPR006603">
    <property type="entry name" value="PQ-loop_rpt"/>
</dbReference>
<evidence type="ECO:0000256" key="2">
    <source>
        <dbReference type="ARBA" id="ARBA00022692"/>
    </source>
</evidence>
<accession>A0A6C0CNZ9</accession>
<feature type="transmembrane region" description="Helical" evidence="5">
    <location>
        <begin position="38"/>
        <end position="58"/>
    </location>
</feature>
<name>A0A6C0CNZ9_9ZZZZ</name>
<dbReference type="GO" id="GO:0016020">
    <property type="term" value="C:membrane"/>
    <property type="evidence" value="ECO:0007669"/>
    <property type="project" value="UniProtKB-SubCell"/>
</dbReference>
<dbReference type="Pfam" id="PF04193">
    <property type="entry name" value="PQ-loop"/>
    <property type="match status" value="1"/>
</dbReference>
<feature type="transmembrane region" description="Helical" evidence="5">
    <location>
        <begin position="6"/>
        <end position="26"/>
    </location>
</feature>
<evidence type="ECO:0000256" key="3">
    <source>
        <dbReference type="ARBA" id="ARBA00022989"/>
    </source>
</evidence>
<sequence length="86" mass="9726">MGENKDLFIGYTAAFITMIAFIPTLYDIYKKGSAKHISLPTTALYLISLILWVIHGLRIDDWPIVIQCGFSGVIQLIILLLILFKK</sequence>
<dbReference type="Gene3D" id="1.20.1280.290">
    <property type="match status" value="1"/>
</dbReference>
<proteinExistence type="predicted"/>
<evidence type="ECO:0000256" key="4">
    <source>
        <dbReference type="ARBA" id="ARBA00023136"/>
    </source>
</evidence>
<protein>
    <recommendedName>
        <fullName evidence="7">MtN3 and saliva related transmembrane protein</fullName>
    </recommendedName>
</protein>
<keyword evidence="4 5" id="KW-0472">Membrane</keyword>
<dbReference type="EMBL" id="MN739469">
    <property type="protein sequence ID" value="QHT06536.1"/>
    <property type="molecule type" value="Genomic_DNA"/>
</dbReference>
<comment type="subcellular location">
    <subcellularLocation>
        <location evidence="1">Membrane</location>
        <topology evidence="1">Multi-pass membrane protein</topology>
    </subcellularLocation>
</comment>